<reference evidence="5" key="1">
    <citation type="journal article" date="2019" name="Int. J. Syst. Evol. Microbiol.">
        <title>The Global Catalogue of Microorganisms (GCM) 10K type strain sequencing project: providing services to taxonomists for standard genome sequencing and annotation.</title>
        <authorList>
            <consortium name="The Broad Institute Genomics Platform"/>
            <consortium name="The Broad Institute Genome Sequencing Center for Infectious Disease"/>
            <person name="Wu L."/>
            <person name="Ma J."/>
        </authorList>
    </citation>
    <scope>NUCLEOTIDE SEQUENCE [LARGE SCALE GENOMIC DNA]</scope>
    <source>
        <strain evidence="5">JCM 10671</strain>
    </source>
</reference>
<feature type="region of interest" description="Disordered" evidence="2">
    <location>
        <begin position="1"/>
        <end position="22"/>
    </location>
</feature>
<name>A0ABP3SL10_9ACTN</name>
<dbReference type="Proteomes" id="UP001500957">
    <property type="component" value="Unassembled WGS sequence"/>
</dbReference>
<gene>
    <name evidence="4" type="ORF">GCM10009547_46220</name>
</gene>
<dbReference type="InterPro" id="IPR045857">
    <property type="entry name" value="O16G_dom_2"/>
</dbReference>
<dbReference type="PANTHER" id="PTHR10357:SF184">
    <property type="entry name" value="OLIGO-1,6-GLUCOSIDASE 1"/>
    <property type="match status" value="1"/>
</dbReference>
<dbReference type="Gene3D" id="2.60.40.1180">
    <property type="entry name" value="Golgi alpha-mannosidase II"/>
    <property type="match status" value="1"/>
</dbReference>
<proteinExistence type="predicted"/>
<dbReference type="CDD" id="cd11333">
    <property type="entry name" value="AmyAc_SI_OligoGlu_DGase"/>
    <property type="match status" value="1"/>
</dbReference>
<evidence type="ECO:0000259" key="3">
    <source>
        <dbReference type="SMART" id="SM00642"/>
    </source>
</evidence>
<protein>
    <submittedName>
        <fullName evidence="4">Alpha-glucosidase</fullName>
    </submittedName>
</protein>
<keyword evidence="5" id="KW-1185">Reference proteome</keyword>
<dbReference type="Gene3D" id="3.90.400.10">
    <property type="entry name" value="Oligo-1,6-glucosidase, Domain 2"/>
    <property type="match status" value="1"/>
</dbReference>
<feature type="domain" description="Glycosyl hydrolase family 13 catalytic" evidence="3">
    <location>
        <begin position="43"/>
        <end position="457"/>
    </location>
</feature>
<dbReference type="Pfam" id="PF00128">
    <property type="entry name" value="Alpha-amylase"/>
    <property type="match status" value="1"/>
</dbReference>
<dbReference type="InterPro" id="IPR006047">
    <property type="entry name" value="GH13_cat_dom"/>
</dbReference>
<dbReference type="NCBIfam" id="NF008183">
    <property type="entry name" value="PRK10933.1"/>
    <property type="match status" value="1"/>
</dbReference>
<evidence type="ECO:0000256" key="1">
    <source>
        <dbReference type="ARBA" id="ARBA00022801"/>
    </source>
</evidence>
<dbReference type="InterPro" id="IPR017853">
    <property type="entry name" value="GH"/>
</dbReference>
<keyword evidence="1" id="KW-0378">Hydrolase</keyword>
<accession>A0ABP3SL10</accession>
<dbReference type="Gene3D" id="3.20.20.80">
    <property type="entry name" value="Glycosidases"/>
    <property type="match status" value="1"/>
</dbReference>
<evidence type="ECO:0000313" key="4">
    <source>
        <dbReference type="EMBL" id="GAA0636666.1"/>
    </source>
</evidence>
<sequence length="600" mass="67384">MVTEEGDTPGDMPAEPNGVAATGDAMMRAGGDEAWWKSAVVYQVYPRSFADSDGDGVGDLPGVLARLDHIADLGADVLWLSPIYPSPQHDNGYDISDYQDIDPMFGTLADLDALLSAVHDRGMKLILDLVVNHTSAEHPWFLESRRRRDSAKADWYFWRDARPGTVPGEPGSEPNNWGSAFSGSAWEWAPDRGQYYLHLFAVSQPDLNWDNQEVRDAVFAMMGWWLDRGVDGFRMDVINFISKDPALPDGPLTRSGYGDGMPHFSYGPQIHSYLAEMKRRVFDSRTGSYLTVGEMPGVTPGQARAFTDRDRGQLNMVFQFEHVSLDHDGDKWTPRAVTVPDLRETLARWQVELAHDGWNSLYWNNHDQPRVVSRYGDDATYWFESATALATVLHLHRGTPYIYQGEELGMTNVPFSDIGSFRDIESLRYYEQATTAERLDPSHVMATLRQKSRDNARTPMQWTAGPGAGFTTGTPWIPLNPNHSWLNADAQKAGHRSIYCYYKELIALRRAEPVLIDGDFELYANTPDTVYAFRRCVADDCIEVFANLSGDEVQLDALDHGADQVLLGNYPIQNTVPGRLAPWEARAFRRSPKPPDADPR</sequence>
<dbReference type="SUPFAM" id="SSF51011">
    <property type="entry name" value="Glycosyl hydrolase domain"/>
    <property type="match status" value="1"/>
</dbReference>
<evidence type="ECO:0000256" key="2">
    <source>
        <dbReference type="SAM" id="MobiDB-lite"/>
    </source>
</evidence>
<dbReference type="SUPFAM" id="SSF51445">
    <property type="entry name" value="(Trans)glycosidases"/>
    <property type="match status" value="1"/>
</dbReference>
<dbReference type="PANTHER" id="PTHR10357">
    <property type="entry name" value="ALPHA-AMYLASE FAMILY MEMBER"/>
    <property type="match status" value="1"/>
</dbReference>
<dbReference type="SMART" id="SM00642">
    <property type="entry name" value="Aamy"/>
    <property type="match status" value="1"/>
</dbReference>
<comment type="caution">
    <text evidence="4">The sequence shown here is derived from an EMBL/GenBank/DDBJ whole genome shotgun (WGS) entry which is preliminary data.</text>
</comment>
<dbReference type="EMBL" id="BAAAHE010000050">
    <property type="protein sequence ID" value="GAA0636666.1"/>
    <property type="molecule type" value="Genomic_DNA"/>
</dbReference>
<organism evidence="4 5">
    <name type="scientific">Sporichthya brevicatena</name>
    <dbReference type="NCBI Taxonomy" id="171442"/>
    <lineage>
        <taxon>Bacteria</taxon>
        <taxon>Bacillati</taxon>
        <taxon>Actinomycetota</taxon>
        <taxon>Actinomycetes</taxon>
        <taxon>Sporichthyales</taxon>
        <taxon>Sporichthyaceae</taxon>
        <taxon>Sporichthya</taxon>
    </lineage>
</organism>
<evidence type="ECO:0000313" key="5">
    <source>
        <dbReference type="Proteomes" id="UP001500957"/>
    </source>
</evidence>
<dbReference type="InterPro" id="IPR013780">
    <property type="entry name" value="Glyco_hydro_b"/>
</dbReference>